<dbReference type="Proteomes" id="UP000695022">
    <property type="component" value="Unplaced"/>
</dbReference>
<dbReference type="InterPro" id="IPR029451">
    <property type="entry name" value="RICTOR_M"/>
</dbReference>
<comment type="similarity">
    <text evidence="1">Belongs to the RICTOR family.</text>
</comment>
<accession>A0ABM1DXH4</accession>
<dbReference type="GeneID" id="106806971"/>
<dbReference type="Pfam" id="PF14666">
    <property type="entry name" value="RICTOR_M"/>
    <property type="match status" value="1"/>
</dbReference>
<dbReference type="PANTHER" id="PTHR13298:SF11">
    <property type="entry name" value="RAPAMYCIN-INSENSITIVE COMPANION OF MTOR"/>
    <property type="match status" value="1"/>
</dbReference>
<sequence>MRDILVHVTRVKDERRALKLAYLNNFVRLCCYLGNQHAGFAREDILCCLRLGLLHQAKEIRTATLRALRYYIRDKQRLRALLSLQIDLLIVRSLDLVQDNEGERIQVLRLIRKMMSIDPATFPRSLLNAVVAIAGDGGHDRLVRCCLATICELAVYNPEVVARAGGVGVLMKCILDASMPGINEAMVATVLHLLNNPRTRPYIRNGVDIEQVLAPFTDFHYKHNSIAPDQEASESEDQELRFVACKQAIVTMLRSWPGMIRLCKKNDSGIRSVVKVLSLPYEDIRKHFIDVLFEVFRIPALEWTDDFSDALLSLDPSSMRDGWQLMEGFVVEEGLSILPHRASTRMNLVENYLSLLITAFVQAGLLEALVEVIISAGRSMAVATTILLGELLHVGNRLVPVEVSAYSQCLPTLTGLAASPNKSAEVRLRAREVVGYLKRLHDVKKRGVVPCSLYLDQILQLAPRALQTSSGSRFNPGHLAQTRLAQTLERDAEEVLTQAIKDSQVLVTKENFNWDWDLIAALLKWPGDGLVSIDRASGGKFVTRVSYFFSPRSMLFSTIDQGNDRAQLFSVTACYLLEFLLIHDEPEYQKILEDFLAEILDCLKEVCREHVTGSLVLSPQSLLSTLSRDYFLLIGRLSYSLRGEKALSRAGIFLRLMDLVSTTTHDVYVKLVVSSLSYNRSGIARTILSRILTGGTDSCRVYATQHLRVLLRAHVLKFDGWGVDMLVQQLYDKSKAVSLLALDVLDEAAEDEATLARWCSCRRRCCHLGNRGSMLMVRFLSTLFGYKYLTNSNFCLPGADQVEQDVQHPICQHG</sequence>
<name>A0ABM1DXH4_PRICU</name>
<dbReference type="InterPro" id="IPR028268">
    <property type="entry name" value="Pianissimo_fam"/>
</dbReference>
<evidence type="ECO:0000313" key="4">
    <source>
        <dbReference type="Proteomes" id="UP000695022"/>
    </source>
</evidence>
<dbReference type="SMART" id="SM01308">
    <property type="entry name" value="RICTOR_N"/>
    <property type="match status" value="1"/>
</dbReference>
<evidence type="ECO:0000256" key="1">
    <source>
        <dbReference type="ARBA" id="ARBA00008878"/>
    </source>
</evidence>
<dbReference type="InterPro" id="IPR011989">
    <property type="entry name" value="ARM-like"/>
</dbReference>
<dbReference type="Pfam" id="PF14664">
    <property type="entry name" value="RICTOR_N"/>
    <property type="match status" value="1"/>
</dbReference>
<reference evidence="5" key="1">
    <citation type="submission" date="2025-08" db="UniProtKB">
        <authorList>
            <consortium name="RefSeq"/>
        </authorList>
    </citation>
    <scope>IDENTIFICATION</scope>
</reference>
<dbReference type="PANTHER" id="PTHR13298">
    <property type="entry name" value="CYTOSOLIC REGULATOR PIANISSIMO"/>
    <property type="match status" value="1"/>
</dbReference>
<feature type="domain" description="Rapamycin-insensitive companion of mTOR middle" evidence="2">
    <location>
        <begin position="491"/>
        <end position="713"/>
    </location>
</feature>
<dbReference type="Gene3D" id="1.25.10.10">
    <property type="entry name" value="Leucine-rich Repeat Variant"/>
    <property type="match status" value="1"/>
</dbReference>
<gene>
    <name evidence="5" type="primary">LOC106806971</name>
</gene>
<dbReference type="SMART" id="SM01303">
    <property type="entry name" value="RasGEF_N_2"/>
    <property type="match status" value="1"/>
</dbReference>
<dbReference type="InterPro" id="IPR016024">
    <property type="entry name" value="ARM-type_fold"/>
</dbReference>
<proteinExistence type="inferred from homology"/>
<dbReference type="SMART" id="SM01307">
    <property type="entry name" value="RICTOR_M"/>
    <property type="match status" value="1"/>
</dbReference>
<evidence type="ECO:0000259" key="3">
    <source>
        <dbReference type="SMART" id="SM01308"/>
    </source>
</evidence>
<dbReference type="SUPFAM" id="SSF48371">
    <property type="entry name" value="ARM repeat"/>
    <property type="match status" value="1"/>
</dbReference>
<dbReference type="InterPro" id="IPR029453">
    <property type="entry name" value="Rictor_IV"/>
</dbReference>
<feature type="domain" description="Rapamycin-insensitive companion of mTOR N-terminal" evidence="3">
    <location>
        <begin position="20"/>
        <end position="400"/>
    </location>
</feature>
<keyword evidence="4" id="KW-1185">Reference proteome</keyword>
<evidence type="ECO:0000259" key="2">
    <source>
        <dbReference type="SMART" id="SM01307"/>
    </source>
</evidence>
<dbReference type="InterPro" id="IPR028267">
    <property type="entry name" value="Pianissimo_N"/>
</dbReference>
<dbReference type="RefSeq" id="XP_014664645.1">
    <property type="nucleotide sequence ID" value="XM_014809159.1"/>
</dbReference>
<dbReference type="Pfam" id="PF14663">
    <property type="entry name" value="RasGEF_N_2"/>
    <property type="match status" value="1"/>
</dbReference>
<organism evidence="4 5">
    <name type="scientific">Priapulus caudatus</name>
    <name type="common">Priapulid worm</name>
    <dbReference type="NCBI Taxonomy" id="37621"/>
    <lineage>
        <taxon>Eukaryota</taxon>
        <taxon>Metazoa</taxon>
        <taxon>Ecdysozoa</taxon>
        <taxon>Scalidophora</taxon>
        <taxon>Priapulida</taxon>
        <taxon>Priapulimorpha</taxon>
        <taxon>Priapulimorphida</taxon>
        <taxon>Priapulidae</taxon>
        <taxon>Priapulus</taxon>
    </lineage>
</organism>
<evidence type="ECO:0000313" key="5">
    <source>
        <dbReference type="RefSeq" id="XP_014664645.1"/>
    </source>
</evidence>
<protein>
    <submittedName>
        <fullName evidence="5">Rapamycin-insensitive companion of mTOR-like</fullName>
    </submittedName>
</protein>